<organism evidence="1 2">
    <name type="scientific">Lachnoclostridium phytofermentans (strain ATCC 700394 / DSM 18823 / ISDg)</name>
    <name type="common">Clostridium phytofermentans</name>
    <dbReference type="NCBI Taxonomy" id="357809"/>
    <lineage>
        <taxon>Bacteria</taxon>
        <taxon>Bacillati</taxon>
        <taxon>Bacillota</taxon>
        <taxon>Clostridia</taxon>
        <taxon>Lachnospirales</taxon>
        <taxon>Lachnospiraceae</taxon>
    </lineage>
</organism>
<dbReference type="RefSeq" id="WP_012200970.1">
    <property type="nucleotide sequence ID" value="NC_010001.1"/>
</dbReference>
<dbReference type="EMBL" id="CP000885">
    <property type="protein sequence ID" value="ABX43319.1"/>
    <property type="molecule type" value="Genomic_DNA"/>
</dbReference>
<gene>
    <name evidence="1" type="ordered locus">Cphy_2962</name>
</gene>
<dbReference type="InterPro" id="IPR038667">
    <property type="entry name" value="XkdH-like_sf"/>
</dbReference>
<protein>
    <submittedName>
        <fullName evidence="1">Phage protein</fullName>
    </submittedName>
</protein>
<dbReference type="KEGG" id="cpy:Cphy_2962"/>
<accession>A9KQ07</accession>
<reference evidence="2" key="1">
    <citation type="submission" date="2007-11" db="EMBL/GenBank/DDBJ databases">
        <title>Complete genome sequence of Clostridium phytofermentans ISDg.</title>
        <authorList>
            <person name="Leschine S.B."/>
            <person name="Warnick T.A."/>
            <person name="Blanchard J.L."/>
            <person name="Schnell D.J."/>
            <person name="Petit E.L."/>
            <person name="LaTouf W.G."/>
            <person name="Copeland A."/>
            <person name="Lucas S."/>
            <person name="Lapidus A."/>
            <person name="Barry K."/>
            <person name="Glavina del Rio T."/>
            <person name="Dalin E."/>
            <person name="Tice H."/>
            <person name="Pitluck S."/>
            <person name="Kiss H."/>
            <person name="Brettin T."/>
            <person name="Bruce D."/>
            <person name="Detter J.C."/>
            <person name="Han C."/>
            <person name="Kuske C."/>
            <person name="Schmutz J."/>
            <person name="Larimer F."/>
            <person name="Land M."/>
            <person name="Hauser L."/>
            <person name="Kyrpides N."/>
            <person name="Kim E.A."/>
            <person name="Richardson P."/>
        </authorList>
    </citation>
    <scope>NUCLEOTIDE SEQUENCE [LARGE SCALE GENOMIC DNA]</scope>
    <source>
        <strain evidence="2">ATCC 700394 / DSM 18823 / ISDg</strain>
    </source>
</reference>
<dbReference type="Gene3D" id="2.40.10.370">
    <property type="entry name" value="Protein of unknown function DUF3599"/>
    <property type="match status" value="1"/>
</dbReference>
<keyword evidence="2" id="KW-1185">Reference proteome</keyword>
<evidence type="ECO:0000313" key="1">
    <source>
        <dbReference type="EMBL" id="ABX43319.1"/>
    </source>
</evidence>
<name>A9KQ07_LACP7</name>
<dbReference type="eggNOG" id="ENOG5030W2G">
    <property type="taxonomic scope" value="Bacteria"/>
</dbReference>
<proteinExistence type="predicted"/>
<evidence type="ECO:0000313" key="2">
    <source>
        <dbReference type="Proteomes" id="UP000000370"/>
    </source>
</evidence>
<dbReference type="STRING" id="357809.Cphy_2962"/>
<dbReference type="HOGENOM" id="CLU_161224_0_0_9"/>
<dbReference type="Proteomes" id="UP000000370">
    <property type="component" value="Chromosome"/>
</dbReference>
<dbReference type="OrthoDB" id="2942871at2"/>
<sequence length="124" mass="13959">MNRIAVKQARKAIEILYDSTCTVIEYRKEKDPVTKVTSNQEVIIHLDKSCRLSYSSKNKANQTDTANAVEQVIKVFIAPELDIKAGSKLVISSKGRMVEYKNSGVPAVYDTHQEIILELFKGWA</sequence>
<dbReference type="AlphaFoldDB" id="A9KQ07"/>